<evidence type="ECO:0000313" key="2">
    <source>
        <dbReference type="Proteomes" id="UP001500235"/>
    </source>
</evidence>
<sequence>MFSLRYAAAMSTKHIRTIADLVRFRASLKVECGDCGASRTLAGVEAAAMAGNCDLQRLGARLKCGRCGGRAGRLVILPPGG</sequence>
<keyword evidence="2" id="KW-1185">Reference proteome</keyword>
<name>A0ABP7SR28_9SPHN</name>
<comment type="caution">
    <text evidence="1">The sequence shown here is derived from an EMBL/GenBank/DDBJ whole genome shotgun (WGS) entry which is preliminary data.</text>
</comment>
<accession>A0ABP7SR28</accession>
<protein>
    <submittedName>
        <fullName evidence="1">Uncharacterized protein</fullName>
    </submittedName>
</protein>
<dbReference type="EMBL" id="BAABBQ010000001">
    <property type="protein sequence ID" value="GAA4015259.1"/>
    <property type="molecule type" value="Genomic_DNA"/>
</dbReference>
<organism evidence="1 2">
    <name type="scientific">Sphingomonas swuensis</name>
    <dbReference type="NCBI Taxonomy" id="977800"/>
    <lineage>
        <taxon>Bacteria</taxon>
        <taxon>Pseudomonadati</taxon>
        <taxon>Pseudomonadota</taxon>
        <taxon>Alphaproteobacteria</taxon>
        <taxon>Sphingomonadales</taxon>
        <taxon>Sphingomonadaceae</taxon>
        <taxon>Sphingomonas</taxon>
    </lineage>
</organism>
<reference evidence="2" key="1">
    <citation type="journal article" date="2019" name="Int. J. Syst. Evol. Microbiol.">
        <title>The Global Catalogue of Microorganisms (GCM) 10K type strain sequencing project: providing services to taxonomists for standard genome sequencing and annotation.</title>
        <authorList>
            <consortium name="The Broad Institute Genomics Platform"/>
            <consortium name="The Broad Institute Genome Sequencing Center for Infectious Disease"/>
            <person name="Wu L."/>
            <person name="Ma J."/>
        </authorList>
    </citation>
    <scope>NUCLEOTIDE SEQUENCE [LARGE SCALE GENOMIC DNA]</scope>
    <source>
        <strain evidence="2">JCM 17563</strain>
    </source>
</reference>
<proteinExistence type="predicted"/>
<dbReference type="Proteomes" id="UP001500235">
    <property type="component" value="Unassembled WGS sequence"/>
</dbReference>
<gene>
    <name evidence="1" type="ORF">GCM10022280_12420</name>
</gene>
<evidence type="ECO:0000313" key="1">
    <source>
        <dbReference type="EMBL" id="GAA4015259.1"/>
    </source>
</evidence>